<comment type="similarity">
    <text evidence="1">Belongs to the UPF0235 family.</text>
</comment>
<dbReference type="PANTHER" id="PTHR13420">
    <property type="entry name" value="UPF0235 PROTEIN C15ORF40"/>
    <property type="match status" value="1"/>
</dbReference>
<accession>A0A086JDR6</accession>
<reference evidence="3 4" key="1">
    <citation type="submission" date="2014-02" db="EMBL/GenBank/DDBJ databases">
        <authorList>
            <person name="Sibley D."/>
            <person name="Venepally P."/>
            <person name="Karamycheva S."/>
            <person name="Hadjithomas M."/>
            <person name="Khan A."/>
            <person name="Brunk B."/>
            <person name="Roos D."/>
            <person name="Caler E."/>
            <person name="Lorenzi H."/>
        </authorList>
    </citation>
    <scope>NUCLEOTIDE SEQUENCE [LARGE SCALE GENOMIC DNA]</scope>
    <source>
        <strain evidence="3 4">GAB2-2007-GAL-DOM2</strain>
    </source>
</reference>
<evidence type="ECO:0000313" key="4">
    <source>
        <dbReference type="Proteomes" id="UP000028837"/>
    </source>
</evidence>
<feature type="region of interest" description="Disordered" evidence="2">
    <location>
        <begin position="54"/>
        <end position="85"/>
    </location>
</feature>
<name>A0A086JDR6_TOXGO</name>
<dbReference type="OrthoDB" id="244097at2759"/>
<dbReference type="GO" id="GO:0005737">
    <property type="term" value="C:cytoplasm"/>
    <property type="evidence" value="ECO:0007669"/>
    <property type="project" value="TreeGrafter"/>
</dbReference>
<evidence type="ECO:0000313" key="3">
    <source>
        <dbReference type="EMBL" id="KFG30284.1"/>
    </source>
</evidence>
<gene>
    <name evidence="3" type="ORF">TGDOM2_216275</name>
</gene>
<dbReference type="InterPro" id="IPR003746">
    <property type="entry name" value="DUF167"/>
</dbReference>
<dbReference type="SUPFAM" id="SSF69786">
    <property type="entry name" value="YggU-like"/>
    <property type="match status" value="1"/>
</dbReference>
<dbReference type="HAMAP" id="MF_00634">
    <property type="entry name" value="UPF0235"/>
    <property type="match status" value="1"/>
</dbReference>
<dbReference type="Proteomes" id="UP000028837">
    <property type="component" value="Unassembled WGS sequence"/>
</dbReference>
<feature type="compositionally biased region" description="Basic and acidic residues" evidence="2">
    <location>
        <begin position="64"/>
        <end position="81"/>
    </location>
</feature>
<organism evidence="3 4">
    <name type="scientific">Toxoplasma gondii GAB2-2007-GAL-DOM2</name>
    <dbReference type="NCBI Taxonomy" id="1130820"/>
    <lineage>
        <taxon>Eukaryota</taxon>
        <taxon>Sar</taxon>
        <taxon>Alveolata</taxon>
        <taxon>Apicomplexa</taxon>
        <taxon>Conoidasida</taxon>
        <taxon>Coccidia</taxon>
        <taxon>Eucoccidiorida</taxon>
        <taxon>Eimeriorina</taxon>
        <taxon>Sarcocystidae</taxon>
        <taxon>Toxoplasma</taxon>
    </lineage>
</organism>
<dbReference type="SMART" id="SM01152">
    <property type="entry name" value="DUF167"/>
    <property type="match status" value="1"/>
</dbReference>
<comment type="caution">
    <text evidence="3">The sequence shown here is derived from an EMBL/GenBank/DDBJ whole genome shotgun (WGS) entry which is preliminary data.</text>
</comment>
<dbReference type="EMBL" id="AHZU02001648">
    <property type="protein sequence ID" value="KFG30284.1"/>
    <property type="molecule type" value="Genomic_DNA"/>
</dbReference>
<dbReference type="Gene3D" id="3.30.1200.10">
    <property type="entry name" value="YggU-like"/>
    <property type="match status" value="1"/>
</dbReference>
<evidence type="ECO:0000256" key="2">
    <source>
        <dbReference type="SAM" id="MobiDB-lite"/>
    </source>
</evidence>
<dbReference type="VEuPathDB" id="ToxoDB:TGDOM2_216275"/>
<dbReference type="AlphaFoldDB" id="A0A086JDR6"/>
<evidence type="ECO:0000256" key="1">
    <source>
        <dbReference type="ARBA" id="ARBA00010364"/>
    </source>
</evidence>
<dbReference type="PANTHER" id="PTHR13420:SF7">
    <property type="entry name" value="UPF0235 PROTEIN C15ORF40"/>
    <property type="match status" value="1"/>
</dbReference>
<dbReference type="Pfam" id="PF02594">
    <property type="entry name" value="DUF167"/>
    <property type="match status" value="1"/>
</dbReference>
<sequence length="190" mass="20262">MRLGTFLGPAFLASLPRSAIPGIFFSSTGRQRDSLLFSPRPAFIRGTAMPKGIRQPAAAAAVKKKPETANKQEKRGERGDPGDAGLPCFLRAVDGGFTLAVHAKPGAKQSQIPSVNEQAEQLDVQIDAPAREGAANEELCEFIADALKLKKREVSLQSGHKSREKVLLLQTTRAPADIVAALKQHSGQAS</sequence>
<dbReference type="NCBIfam" id="TIGR00251">
    <property type="entry name" value="DUF167 family protein"/>
    <property type="match status" value="1"/>
</dbReference>
<proteinExistence type="inferred from homology"/>
<dbReference type="InterPro" id="IPR036591">
    <property type="entry name" value="YggU-like_sf"/>
</dbReference>
<protein>
    <submittedName>
        <fullName evidence="3">ACR, YggU family COG1872 domain-containing protein</fullName>
    </submittedName>
</protein>